<protein>
    <recommendedName>
        <fullName evidence="9">Protein kish</fullName>
    </recommendedName>
</protein>
<evidence type="ECO:0000313" key="11">
    <source>
        <dbReference type="Proteomes" id="UP000829685"/>
    </source>
</evidence>
<dbReference type="InterPro" id="IPR051523">
    <property type="entry name" value="KISH_domain"/>
</dbReference>
<sequence>MTALFNFQSLLLVILLTICTSTYVHAIAPTFMNNHKQGFIGIFWKAARVGERLSPYISLCCVFMAVSMLIGS</sequence>
<proteinExistence type="inferred from homology"/>
<keyword evidence="11" id="KW-1185">Reference proteome</keyword>
<evidence type="ECO:0000256" key="5">
    <source>
        <dbReference type="ARBA" id="ARBA00022729"/>
    </source>
</evidence>
<reference evidence="10" key="1">
    <citation type="submission" date="2021-03" db="EMBL/GenBank/DDBJ databases">
        <title>Revisited historic fungal species revealed as producer of novel bioactive compounds through whole genome sequencing and comparative genomics.</title>
        <authorList>
            <person name="Vignolle G.A."/>
            <person name="Hochenegger N."/>
            <person name="Mach R.L."/>
            <person name="Mach-Aigner A.R."/>
            <person name="Javad Rahimi M."/>
            <person name="Salim K.A."/>
            <person name="Chan C.M."/>
            <person name="Lim L.B.L."/>
            <person name="Cai F."/>
            <person name="Druzhinina I.S."/>
            <person name="U'Ren J.M."/>
            <person name="Derntl C."/>
        </authorList>
    </citation>
    <scope>NUCLEOTIDE SEQUENCE</scope>
    <source>
        <strain evidence="10">TUCIM 5799</strain>
    </source>
</reference>
<evidence type="ECO:0000256" key="4">
    <source>
        <dbReference type="ARBA" id="ARBA00022692"/>
    </source>
</evidence>
<organism evidence="10 11">
    <name type="scientific">Neoarthrinium moseri</name>
    <dbReference type="NCBI Taxonomy" id="1658444"/>
    <lineage>
        <taxon>Eukaryota</taxon>
        <taxon>Fungi</taxon>
        <taxon>Dikarya</taxon>
        <taxon>Ascomycota</taxon>
        <taxon>Pezizomycotina</taxon>
        <taxon>Sordariomycetes</taxon>
        <taxon>Xylariomycetidae</taxon>
        <taxon>Amphisphaeriales</taxon>
        <taxon>Apiosporaceae</taxon>
        <taxon>Neoarthrinium</taxon>
    </lineage>
</organism>
<evidence type="ECO:0000313" key="10">
    <source>
        <dbReference type="EMBL" id="KAI1873356.1"/>
    </source>
</evidence>
<feature type="chain" id="PRO_5040535714" description="Protein kish" evidence="9">
    <location>
        <begin position="27"/>
        <end position="72"/>
    </location>
</feature>
<dbReference type="Proteomes" id="UP000829685">
    <property type="component" value="Unassembled WGS sequence"/>
</dbReference>
<evidence type="ECO:0000256" key="7">
    <source>
        <dbReference type="ARBA" id="ARBA00023034"/>
    </source>
</evidence>
<keyword evidence="6 9" id="KW-1133">Transmembrane helix</keyword>
<keyword evidence="4 9" id="KW-0812">Transmembrane</keyword>
<dbReference type="OrthoDB" id="10034655at2759"/>
<dbReference type="EMBL" id="JAFIMR010000010">
    <property type="protein sequence ID" value="KAI1873356.1"/>
    <property type="molecule type" value="Genomic_DNA"/>
</dbReference>
<evidence type="ECO:0000256" key="9">
    <source>
        <dbReference type="RuleBase" id="RU910717"/>
    </source>
</evidence>
<feature type="transmembrane region" description="Helical" evidence="9">
    <location>
        <begin position="53"/>
        <end position="71"/>
    </location>
</feature>
<comment type="caution">
    <text evidence="10">The sequence shown here is derived from an EMBL/GenBank/DDBJ whole genome shotgun (WGS) entry which is preliminary data.</text>
</comment>
<feature type="signal peptide" evidence="9">
    <location>
        <begin position="1"/>
        <end position="26"/>
    </location>
</feature>
<dbReference type="PANTHER" id="PTHR13229">
    <property type="entry name" value="PROTEIN KISH-A"/>
    <property type="match status" value="1"/>
</dbReference>
<dbReference type="InterPro" id="IPR009653">
    <property type="entry name" value="Ksh1"/>
</dbReference>
<name>A0A9Q0ARH8_9PEZI</name>
<comment type="subcellular location">
    <subcellularLocation>
        <location evidence="2 9">Golgi apparatus membrane</location>
        <topology evidence="2 9">Single-pass type I membrane protein</topology>
    </subcellularLocation>
</comment>
<evidence type="ECO:0000256" key="1">
    <source>
        <dbReference type="ARBA" id="ARBA00002154"/>
    </source>
</evidence>
<dbReference type="Pfam" id="PF06842">
    <property type="entry name" value="DUF1242"/>
    <property type="match status" value="1"/>
</dbReference>
<dbReference type="AlphaFoldDB" id="A0A9Q0ARH8"/>
<evidence type="ECO:0000256" key="2">
    <source>
        <dbReference type="ARBA" id="ARBA00004614"/>
    </source>
</evidence>
<evidence type="ECO:0000256" key="3">
    <source>
        <dbReference type="ARBA" id="ARBA00008961"/>
    </source>
</evidence>
<accession>A0A9Q0ARH8</accession>
<gene>
    <name evidence="10" type="ORF">JX265_004978</name>
</gene>
<keyword evidence="7 9" id="KW-0333">Golgi apparatus</keyword>
<keyword evidence="5 9" id="KW-0732">Signal</keyword>
<comment type="similarity">
    <text evidence="3 9">Belongs to the KISH family.</text>
</comment>
<evidence type="ECO:0000256" key="6">
    <source>
        <dbReference type="ARBA" id="ARBA00022989"/>
    </source>
</evidence>
<comment type="function">
    <text evidence="1 9">Involved in the early part of the secretory pathway.</text>
</comment>
<dbReference type="GO" id="GO:0000139">
    <property type="term" value="C:Golgi membrane"/>
    <property type="evidence" value="ECO:0007669"/>
    <property type="project" value="UniProtKB-SubCell"/>
</dbReference>
<keyword evidence="8 9" id="KW-0472">Membrane</keyword>
<evidence type="ECO:0000256" key="8">
    <source>
        <dbReference type="ARBA" id="ARBA00023136"/>
    </source>
</evidence>